<sequence length="134" mass="15499">MRAMPRRDTGVEIALRRELHRLGVRFRVNFRGLPGTPDIALTKARIAVFVDGCFWHCCPQHGTAPKNNASWWATKLAGNVERDRRKDRELEEIGWVAIHVWEHEDPTAAAAEIHRKWRERLSPPAGQKKYDRPS</sequence>
<gene>
    <name evidence="7" type="ORF">MGAD_52270</name>
</gene>
<keyword evidence="5" id="KW-0234">DNA repair</keyword>
<evidence type="ECO:0000256" key="2">
    <source>
        <dbReference type="ARBA" id="ARBA00022759"/>
    </source>
</evidence>
<evidence type="ECO:0000313" key="8">
    <source>
        <dbReference type="Proteomes" id="UP000466187"/>
    </source>
</evidence>
<dbReference type="REBASE" id="378438">
    <property type="entry name" value="V.Mga12688ORF52290P"/>
</dbReference>
<evidence type="ECO:0000313" key="7">
    <source>
        <dbReference type="EMBL" id="BBZ20892.1"/>
    </source>
</evidence>
<dbReference type="InterPro" id="IPR011335">
    <property type="entry name" value="Restrct_endonuc-II-like"/>
</dbReference>
<evidence type="ECO:0000256" key="6">
    <source>
        <dbReference type="ARBA" id="ARBA00029466"/>
    </source>
</evidence>
<dbReference type="InterPro" id="IPR004603">
    <property type="entry name" value="DNA_mismatch_endonuc_vsr"/>
</dbReference>
<keyword evidence="4" id="KW-0378">Hydrolase</keyword>
<dbReference type="Gene3D" id="3.40.960.10">
    <property type="entry name" value="VSR Endonuclease"/>
    <property type="match status" value="1"/>
</dbReference>
<dbReference type="GO" id="GO:0004519">
    <property type="term" value="F:endonuclease activity"/>
    <property type="evidence" value="ECO:0007669"/>
    <property type="project" value="UniProtKB-KW"/>
</dbReference>
<dbReference type="EMBL" id="AP022608">
    <property type="protein sequence ID" value="BBZ20892.1"/>
    <property type="molecule type" value="Genomic_DNA"/>
</dbReference>
<dbReference type="Proteomes" id="UP000466187">
    <property type="component" value="Chromosome"/>
</dbReference>
<dbReference type="KEGG" id="mgad:MGAD_52270"/>
<proteinExistence type="inferred from homology"/>
<organism evidence="7 8">
    <name type="scientific">Mycolicibacterium gadium</name>
    <name type="common">Mycobacterium gadium</name>
    <dbReference type="NCBI Taxonomy" id="1794"/>
    <lineage>
        <taxon>Bacteria</taxon>
        <taxon>Bacillati</taxon>
        <taxon>Actinomycetota</taxon>
        <taxon>Actinomycetes</taxon>
        <taxon>Mycobacteriales</taxon>
        <taxon>Mycobacteriaceae</taxon>
        <taxon>Mycolicibacterium</taxon>
    </lineage>
</organism>
<accession>A0A7I7WV14</accession>
<evidence type="ECO:0008006" key="9">
    <source>
        <dbReference type="Google" id="ProtNLM"/>
    </source>
</evidence>
<name>A0A7I7WV14_MYCGU</name>
<dbReference type="CDD" id="cd00221">
    <property type="entry name" value="Vsr"/>
    <property type="match status" value="1"/>
</dbReference>
<keyword evidence="3" id="KW-0227">DNA damage</keyword>
<dbReference type="GO" id="GO:0016787">
    <property type="term" value="F:hydrolase activity"/>
    <property type="evidence" value="ECO:0007669"/>
    <property type="project" value="UniProtKB-KW"/>
</dbReference>
<evidence type="ECO:0000256" key="1">
    <source>
        <dbReference type="ARBA" id="ARBA00022722"/>
    </source>
</evidence>
<dbReference type="GO" id="GO:0006298">
    <property type="term" value="P:mismatch repair"/>
    <property type="evidence" value="ECO:0007669"/>
    <property type="project" value="InterPro"/>
</dbReference>
<dbReference type="AlphaFoldDB" id="A0A7I7WV14"/>
<dbReference type="RefSeq" id="WP_163690916.1">
    <property type="nucleotide sequence ID" value="NZ_AP022608.1"/>
</dbReference>
<dbReference type="NCBIfam" id="TIGR00632">
    <property type="entry name" value="vsr"/>
    <property type="match status" value="1"/>
</dbReference>
<dbReference type="Pfam" id="PF03852">
    <property type="entry name" value="Vsr"/>
    <property type="match status" value="1"/>
</dbReference>
<evidence type="ECO:0000256" key="4">
    <source>
        <dbReference type="ARBA" id="ARBA00022801"/>
    </source>
</evidence>
<keyword evidence="2" id="KW-0255">Endonuclease</keyword>
<dbReference type="SUPFAM" id="SSF52980">
    <property type="entry name" value="Restriction endonuclease-like"/>
    <property type="match status" value="1"/>
</dbReference>
<comment type="similarity">
    <text evidence="6">Belongs to the Vsr family.</text>
</comment>
<reference evidence="7 8" key="1">
    <citation type="journal article" date="2019" name="Emerg. Microbes Infect.">
        <title>Comprehensive subspecies identification of 175 nontuberculous mycobacteria species based on 7547 genomic profiles.</title>
        <authorList>
            <person name="Matsumoto Y."/>
            <person name="Kinjo T."/>
            <person name="Motooka D."/>
            <person name="Nabeya D."/>
            <person name="Jung N."/>
            <person name="Uechi K."/>
            <person name="Horii T."/>
            <person name="Iida T."/>
            <person name="Fujita J."/>
            <person name="Nakamura S."/>
        </authorList>
    </citation>
    <scope>NUCLEOTIDE SEQUENCE [LARGE SCALE GENOMIC DNA]</scope>
    <source>
        <strain evidence="7 8">JCM 12688</strain>
    </source>
</reference>
<keyword evidence="1" id="KW-0540">Nuclease</keyword>
<evidence type="ECO:0000256" key="3">
    <source>
        <dbReference type="ARBA" id="ARBA00022763"/>
    </source>
</evidence>
<evidence type="ECO:0000256" key="5">
    <source>
        <dbReference type="ARBA" id="ARBA00023204"/>
    </source>
</evidence>
<protein>
    <recommendedName>
        <fullName evidence="9">Very short patch repair endonuclease</fullName>
    </recommendedName>
</protein>